<comment type="caution">
    <text evidence="2">The sequence shown here is derived from an EMBL/GenBank/DDBJ whole genome shotgun (WGS) entry which is preliminary data.</text>
</comment>
<gene>
    <name evidence="2" type="ORF">CBR_g31410</name>
</gene>
<name>A0A388LEX9_CHABU</name>
<organism evidence="2 3">
    <name type="scientific">Chara braunii</name>
    <name type="common">Braun's stonewort</name>
    <dbReference type="NCBI Taxonomy" id="69332"/>
    <lineage>
        <taxon>Eukaryota</taxon>
        <taxon>Viridiplantae</taxon>
        <taxon>Streptophyta</taxon>
        <taxon>Charophyceae</taxon>
        <taxon>Charales</taxon>
        <taxon>Characeae</taxon>
        <taxon>Chara</taxon>
    </lineage>
</organism>
<evidence type="ECO:0000313" key="2">
    <source>
        <dbReference type="EMBL" id="GBG80855.1"/>
    </source>
</evidence>
<dbReference type="AlphaFoldDB" id="A0A388LEX9"/>
<dbReference type="Proteomes" id="UP000265515">
    <property type="component" value="Unassembled WGS sequence"/>
</dbReference>
<keyword evidence="3" id="KW-1185">Reference proteome</keyword>
<accession>A0A388LEX9</accession>
<dbReference type="Gramene" id="GBG80855">
    <property type="protein sequence ID" value="GBG80855"/>
    <property type="gene ID" value="CBR_g31410"/>
</dbReference>
<feature type="region of interest" description="Disordered" evidence="1">
    <location>
        <begin position="283"/>
        <end position="349"/>
    </location>
</feature>
<protein>
    <submittedName>
        <fullName evidence="2">Uncharacterized protein</fullName>
    </submittedName>
</protein>
<reference evidence="2 3" key="1">
    <citation type="journal article" date="2018" name="Cell">
        <title>The Chara Genome: Secondary Complexity and Implications for Plant Terrestrialization.</title>
        <authorList>
            <person name="Nishiyama T."/>
            <person name="Sakayama H."/>
            <person name="Vries J.D."/>
            <person name="Buschmann H."/>
            <person name="Saint-Marcoux D."/>
            <person name="Ullrich K.K."/>
            <person name="Haas F.B."/>
            <person name="Vanderstraeten L."/>
            <person name="Becker D."/>
            <person name="Lang D."/>
            <person name="Vosolsobe S."/>
            <person name="Rombauts S."/>
            <person name="Wilhelmsson P.K.I."/>
            <person name="Janitza P."/>
            <person name="Kern R."/>
            <person name="Heyl A."/>
            <person name="Rumpler F."/>
            <person name="Villalobos L.I.A.C."/>
            <person name="Clay J.M."/>
            <person name="Skokan R."/>
            <person name="Toyoda A."/>
            <person name="Suzuki Y."/>
            <person name="Kagoshima H."/>
            <person name="Schijlen E."/>
            <person name="Tajeshwar N."/>
            <person name="Catarino B."/>
            <person name="Hetherington A.J."/>
            <person name="Saltykova A."/>
            <person name="Bonnot C."/>
            <person name="Breuninger H."/>
            <person name="Symeonidi A."/>
            <person name="Radhakrishnan G.V."/>
            <person name="Van Nieuwerburgh F."/>
            <person name="Deforce D."/>
            <person name="Chang C."/>
            <person name="Karol K.G."/>
            <person name="Hedrich R."/>
            <person name="Ulvskov P."/>
            <person name="Glockner G."/>
            <person name="Delwiche C.F."/>
            <person name="Petrasek J."/>
            <person name="Van de Peer Y."/>
            <person name="Friml J."/>
            <person name="Beilby M."/>
            <person name="Dolan L."/>
            <person name="Kohara Y."/>
            <person name="Sugano S."/>
            <person name="Fujiyama A."/>
            <person name="Delaux P.-M."/>
            <person name="Quint M."/>
            <person name="TheiBen G."/>
            <person name="Hagemann M."/>
            <person name="Harholt J."/>
            <person name="Dunand C."/>
            <person name="Zachgo S."/>
            <person name="Langdale J."/>
            <person name="Maumus F."/>
            <person name="Straeten D.V.D."/>
            <person name="Gould S.B."/>
            <person name="Rensing S.A."/>
        </authorList>
    </citation>
    <scope>NUCLEOTIDE SEQUENCE [LARGE SCALE GENOMIC DNA]</scope>
    <source>
        <strain evidence="2 3">S276</strain>
    </source>
</reference>
<proteinExistence type="predicted"/>
<evidence type="ECO:0000256" key="1">
    <source>
        <dbReference type="SAM" id="MobiDB-lite"/>
    </source>
</evidence>
<sequence>MAIQIPLDDMSFIYSQIERAIGKIILAHPPDTDSTRPTLVNARFDVDPEARGNMKDKLWVITSKGDELEVKLACSSTPKCRICKQFFHVEAECRKGGGQHTSRGNEAMNANQQPAQSRTGKPRERRSSYRGPLGLRPSQNGNAGGNSPAGVPTGITTTLNLLFSPGALQQQASAFNMMQLAAALYAAHLQGLNGQFCANWMQQAQQFGMVGGGLPFQGSGMAGRGFGMPGFSAFHQFQPGQGHVSSGVNRQTSGVGLNNPGGIGATAPGAFGPTTYNGGQGFFTPITTPRRERGENFETSLGGRPVERSSSLPVTGSKDRGGGTKPNSPIWEAAKTEYELGQGAPNGGI</sequence>
<feature type="region of interest" description="Disordered" evidence="1">
    <location>
        <begin position="95"/>
        <end position="149"/>
    </location>
</feature>
<dbReference type="EMBL" id="BFEA01000358">
    <property type="protein sequence ID" value="GBG80855.1"/>
    <property type="molecule type" value="Genomic_DNA"/>
</dbReference>
<feature type="compositionally biased region" description="Polar residues" evidence="1">
    <location>
        <begin position="100"/>
        <end position="119"/>
    </location>
</feature>
<evidence type="ECO:0000313" key="3">
    <source>
        <dbReference type="Proteomes" id="UP000265515"/>
    </source>
</evidence>